<accession>A0A9R1X9V7</accession>
<comment type="caution">
    <text evidence="2">The sequence shown here is derived from an EMBL/GenBank/DDBJ whole genome shotgun (WGS) entry which is preliminary data.</text>
</comment>
<proteinExistence type="predicted"/>
<dbReference type="EMBL" id="NBSK02000005">
    <property type="protein sequence ID" value="KAJ0204831.1"/>
    <property type="molecule type" value="Genomic_DNA"/>
</dbReference>
<evidence type="ECO:0000256" key="1">
    <source>
        <dbReference type="SAM" id="MobiDB-lite"/>
    </source>
</evidence>
<feature type="region of interest" description="Disordered" evidence="1">
    <location>
        <begin position="49"/>
        <end position="83"/>
    </location>
</feature>
<keyword evidence="3" id="KW-1185">Reference proteome</keyword>
<reference evidence="2 3" key="1">
    <citation type="journal article" date="2017" name="Nat. Commun.">
        <title>Genome assembly with in vitro proximity ligation data and whole-genome triplication in lettuce.</title>
        <authorList>
            <person name="Reyes-Chin-Wo S."/>
            <person name="Wang Z."/>
            <person name="Yang X."/>
            <person name="Kozik A."/>
            <person name="Arikit S."/>
            <person name="Song C."/>
            <person name="Xia L."/>
            <person name="Froenicke L."/>
            <person name="Lavelle D.O."/>
            <person name="Truco M.J."/>
            <person name="Xia R."/>
            <person name="Zhu S."/>
            <person name="Xu C."/>
            <person name="Xu H."/>
            <person name="Xu X."/>
            <person name="Cox K."/>
            <person name="Korf I."/>
            <person name="Meyers B.C."/>
            <person name="Michelmore R.W."/>
        </authorList>
    </citation>
    <scope>NUCLEOTIDE SEQUENCE [LARGE SCALE GENOMIC DNA]</scope>
    <source>
        <strain evidence="3">cv. Salinas</strain>
        <tissue evidence="2">Seedlings</tissue>
    </source>
</reference>
<sequence>MIKKLPPSWVDFKNYLKHKRKEMSIEDLIVRLRIEEDNKIAQKSSYTLTSEKANVVEHGQTSGKNKSGKGKFQKEGKGSNLGA</sequence>
<protein>
    <submittedName>
        <fullName evidence="2">Uncharacterized protein</fullName>
    </submittedName>
</protein>
<dbReference type="AlphaFoldDB" id="A0A9R1X9V7"/>
<evidence type="ECO:0000313" key="2">
    <source>
        <dbReference type="EMBL" id="KAJ0204831.1"/>
    </source>
</evidence>
<gene>
    <name evidence="2" type="ORF">LSAT_V11C500256580</name>
</gene>
<evidence type="ECO:0000313" key="3">
    <source>
        <dbReference type="Proteomes" id="UP000235145"/>
    </source>
</evidence>
<organism evidence="2 3">
    <name type="scientific">Lactuca sativa</name>
    <name type="common">Garden lettuce</name>
    <dbReference type="NCBI Taxonomy" id="4236"/>
    <lineage>
        <taxon>Eukaryota</taxon>
        <taxon>Viridiplantae</taxon>
        <taxon>Streptophyta</taxon>
        <taxon>Embryophyta</taxon>
        <taxon>Tracheophyta</taxon>
        <taxon>Spermatophyta</taxon>
        <taxon>Magnoliopsida</taxon>
        <taxon>eudicotyledons</taxon>
        <taxon>Gunneridae</taxon>
        <taxon>Pentapetalae</taxon>
        <taxon>asterids</taxon>
        <taxon>campanulids</taxon>
        <taxon>Asterales</taxon>
        <taxon>Asteraceae</taxon>
        <taxon>Cichorioideae</taxon>
        <taxon>Cichorieae</taxon>
        <taxon>Lactucinae</taxon>
        <taxon>Lactuca</taxon>
    </lineage>
</organism>
<name>A0A9R1X9V7_LACSA</name>
<dbReference type="Proteomes" id="UP000235145">
    <property type="component" value="Unassembled WGS sequence"/>
</dbReference>